<dbReference type="Gene3D" id="2.40.50.140">
    <property type="entry name" value="Nucleic acid-binding proteins"/>
    <property type="match status" value="3"/>
</dbReference>
<reference evidence="3" key="1">
    <citation type="submission" date="2020-09" db="EMBL/GenBank/DDBJ databases">
        <title>Genome-Enabled Discovery of Anthraquinone Biosynthesis in Senna tora.</title>
        <authorList>
            <person name="Kang S.-H."/>
            <person name="Pandey R.P."/>
            <person name="Lee C.-M."/>
            <person name="Sim J.-S."/>
            <person name="Jeong J.-T."/>
            <person name="Choi B.-S."/>
            <person name="Jung M."/>
            <person name="Ginzburg D."/>
            <person name="Zhao K."/>
            <person name="Won S.Y."/>
            <person name="Oh T.-J."/>
            <person name="Yu Y."/>
            <person name="Kim N.-H."/>
            <person name="Lee O.R."/>
            <person name="Lee T.-H."/>
            <person name="Bashyal P."/>
            <person name="Kim T.-S."/>
            <person name="Lee W.-H."/>
            <person name="Kawkins C."/>
            <person name="Kim C.-K."/>
            <person name="Kim J.S."/>
            <person name="Ahn B.O."/>
            <person name="Rhee S.Y."/>
            <person name="Sohng J.K."/>
        </authorList>
    </citation>
    <scope>NUCLEOTIDE SEQUENCE</scope>
    <source>
        <tissue evidence="3">Leaf</tissue>
    </source>
</reference>
<dbReference type="PANTHER" id="PTHR47165">
    <property type="entry name" value="OS03G0429900 PROTEIN"/>
    <property type="match status" value="1"/>
</dbReference>
<accession>A0A834W3K4</accession>
<keyword evidence="1 3" id="KW-0238">DNA-binding</keyword>
<dbReference type="OrthoDB" id="1431042at2759"/>
<organism evidence="3 4">
    <name type="scientific">Senna tora</name>
    <dbReference type="NCBI Taxonomy" id="362788"/>
    <lineage>
        <taxon>Eukaryota</taxon>
        <taxon>Viridiplantae</taxon>
        <taxon>Streptophyta</taxon>
        <taxon>Embryophyta</taxon>
        <taxon>Tracheophyta</taxon>
        <taxon>Spermatophyta</taxon>
        <taxon>Magnoliopsida</taxon>
        <taxon>eudicotyledons</taxon>
        <taxon>Gunneridae</taxon>
        <taxon>Pentapetalae</taxon>
        <taxon>rosids</taxon>
        <taxon>fabids</taxon>
        <taxon>Fabales</taxon>
        <taxon>Fabaceae</taxon>
        <taxon>Caesalpinioideae</taxon>
        <taxon>Cassia clade</taxon>
        <taxon>Senna</taxon>
    </lineage>
</organism>
<dbReference type="GO" id="GO:0003677">
    <property type="term" value="F:DNA binding"/>
    <property type="evidence" value="ECO:0007669"/>
    <property type="project" value="UniProtKB-KW"/>
</dbReference>
<dbReference type="PANTHER" id="PTHR47165:SF4">
    <property type="entry name" value="OS03G0429900 PROTEIN"/>
    <property type="match status" value="1"/>
</dbReference>
<feature type="domain" description="Replication protein A OB" evidence="2">
    <location>
        <begin position="73"/>
        <end position="160"/>
    </location>
</feature>
<proteinExistence type="predicted"/>
<dbReference type="Proteomes" id="UP000634136">
    <property type="component" value="Unassembled WGS sequence"/>
</dbReference>
<evidence type="ECO:0000256" key="1">
    <source>
        <dbReference type="ARBA" id="ARBA00023125"/>
    </source>
</evidence>
<dbReference type="CDD" id="cd04481">
    <property type="entry name" value="RPA1_DBD_B_like"/>
    <property type="match status" value="1"/>
</dbReference>
<sequence length="258" mass="28967">MYLNKFKGSLVEAGVYFISRFGVGESERNFRITSHSFRINFQFGTRVMPTVDDRKIHTYGFEWVSAESKTSGNADKKTLVDVIGVLTNVGDVIQSSKDDVSSKMVTIVIEDRARSRVSATLWGRYCDQIEQFMNKHKDRAVIIALQYCKIKYPSHALVSSSSLQMSLFIVSAELCSRLTQMKLAHMSTVIPRFRLELVVIDDIVLANFTLFDRDAANFLGVSAEFMKTKAKKGGGEIGKVESDAVNYRLGNVMGSRPY</sequence>
<keyword evidence="4" id="KW-1185">Reference proteome</keyword>
<dbReference type="AlphaFoldDB" id="A0A834W3K4"/>
<evidence type="ECO:0000313" key="4">
    <source>
        <dbReference type="Proteomes" id="UP000634136"/>
    </source>
</evidence>
<dbReference type="InterPro" id="IPR012340">
    <property type="entry name" value="NA-bd_OB-fold"/>
</dbReference>
<dbReference type="Pfam" id="PF16900">
    <property type="entry name" value="REPA_OB_2"/>
    <property type="match status" value="1"/>
</dbReference>
<dbReference type="SUPFAM" id="SSF50249">
    <property type="entry name" value="Nucleic acid-binding proteins"/>
    <property type="match status" value="1"/>
</dbReference>
<dbReference type="InterPro" id="IPR031657">
    <property type="entry name" value="REPA_OB_2"/>
</dbReference>
<name>A0A834W3K4_9FABA</name>
<gene>
    <name evidence="3" type="ORF">G2W53_035010</name>
</gene>
<comment type="caution">
    <text evidence="3">The sequence shown here is derived from an EMBL/GenBank/DDBJ whole genome shotgun (WGS) entry which is preliminary data.</text>
</comment>
<protein>
    <submittedName>
        <fullName evidence="3">Replication protein A 70 kDa DNA-binding subunit E-like</fullName>
    </submittedName>
</protein>
<evidence type="ECO:0000313" key="3">
    <source>
        <dbReference type="EMBL" id="KAF7808267.1"/>
    </source>
</evidence>
<dbReference type="EMBL" id="JAAIUW010000011">
    <property type="protein sequence ID" value="KAF7808267.1"/>
    <property type="molecule type" value="Genomic_DNA"/>
</dbReference>
<evidence type="ECO:0000259" key="2">
    <source>
        <dbReference type="Pfam" id="PF16900"/>
    </source>
</evidence>